<evidence type="ECO:0000313" key="4">
    <source>
        <dbReference type="EMBL" id="MQL88005.1"/>
    </source>
</evidence>
<evidence type="ECO:0000259" key="3">
    <source>
        <dbReference type="Pfam" id="PF10033"/>
    </source>
</evidence>
<gene>
    <name evidence="4" type="ORF">Taro_020567</name>
</gene>
<sequence>MAGAEPGRTEQIVTNFVFKVLQAVLDSRVPHVLVGSRVGGGDRARKRDRWFNLALGDPPAALEGLGFWHRGAADPMVVDILLLRDGADGDAVIERWAVHYEPSASSSRPGTPSSPSAPFRATPPSPASAEAAATFYKRTYKKCIVLLRSIYAVLRLLPAYKAFRMLSNTTAGSSHHHHHHPHQNCNFNLSYRVSSFAEPFTRAEEEDMRRHDFAAVETQFGQITASVSYRPDLSDFNLESSSLFPPRIISDYVGSPAADPLRAFPSSPSTDAQPTSVPARGIVRLGSGPWAGPTSRPHSWTSTPLAHHPLSASPPSTTSESQNSPVRVFGQRLAGAHQRPISRKGSMNFDDYALSPPFSSSPSPSPPTHTGNPSHRRLQSDTAPMSIPLPALGSSQLHHRIPNFSDPTKVYLPPPSPKVTRADTSFQESPSESRSFRRVEGFKVGELSPGLPGSPLQKGIRDLRDDSGRFSGVPSSCGSPRVEFSRSSSKLSFQDDLDDSCPFAVDDIPDSQLRLVCFTGVLAFGSEVSGTCLSIFHHYEFLLLFDNLVKVTQGHM</sequence>
<dbReference type="AlphaFoldDB" id="A0A843UWL1"/>
<feature type="region of interest" description="Disordered" evidence="2">
    <location>
        <begin position="102"/>
        <end position="125"/>
    </location>
</feature>
<dbReference type="GO" id="GO:0000407">
    <property type="term" value="C:phagophore assembly site"/>
    <property type="evidence" value="ECO:0007669"/>
    <property type="project" value="TreeGrafter"/>
</dbReference>
<comment type="caution">
    <text evidence="4">The sequence shown here is derived from an EMBL/GenBank/DDBJ whole genome shotgun (WGS) entry which is preliminary data.</text>
</comment>
<keyword evidence="5" id="KW-1185">Reference proteome</keyword>
<feature type="compositionally biased region" description="Low complexity" evidence="2">
    <location>
        <begin position="102"/>
        <end position="118"/>
    </location>
</feature>
<reference evidence="4" key="1">
    <citation type="submission" date="2017-07" db="EMBL/GenBank/DDBJ databases">
        <title>Taro Niue Genome Assembly and Annotation.</title>
        <authorList>
            <person name="Atibalentja N."/>
            <person name="Keating K."/>
            <person name="Fields C.J."/>
        </authorList>
    </citation>
    <scope>NUCLEOTIDE SEQUENCE</scope>
    <source>
        <strain evidence="4">Niue_2</strain>
        <tissue evidence="4">Leaf</tissue>
    </source>
</reference>
<dbReference type="GO" id="GO:0034497">
    <property type="term" value="P:protein localization to phagophore assembly site"/>
    <property type="evidence" value="ECO:0007669"/>
    <property type="project" value="TreeGrafter"/>
</dbReference>
<feature type="region of interest" description="Disordered" evidence="2">
    <location>
        <begin position="260"/>
        <end position="436"/>
    </location>
</feature>
<dbReference type="PANTHER" id="PTHR13430:SF4">
    <property type="entry name" value="AUTOPHAGY-RELATED PROTEIN 13"/>
    <property type="match status" value="1"/>
</dbReference>
<evidence type="ECO:0000256" key="2">
    <source>
        <dbReference type="SAM" id="MobiDB-lite"/>
    </source>
</evidence>
<feature type="compositionally biased region" description="Polar residues" evidence="2">
    <location>
        <begin position="266"/>
        <end position="276"/>
    </location>
</feature>
<proteinExistence type="predicted"/>
<feature type="compositionally biased region" description="Polar residues" evidence="2">
    <location>
        <begin position="313"/>
        <end position="325"/>
    </location>
</feature>
<protein>
    <recommendedName>
        <fullName evidence="3">Autophagy-related protein 13 N-terminal domain-containing protein</fullName>
    </recommendedName>
</protein>
<dbReference type="GO" id="GO:0034727">
    <property type="term" value="P:piecemeal microautophagy of the nucleus"/>
    <property type="evidence" value="ECO:0007669"/>
    <property type="project" value="TreeGrafter"/>
</dbReference>
<dbReference type="EMBL" id="NMUH01001022">
    <property type="protein sequence ID" value="MQL88005.1"/>
    <property type="molecule type" value="Genomic_DNA"/>
</dbReference>
<dbReference type="GO" id="GO:0005829">
    <property type="term" value="C:cytosol"/>
    <property type="evidence" value="ECO:0007669"/>
    <property type="project" value="TreeGrafter"/>
</dbReference>
<evidence type="ECO:0000256" key="1">
    <source>
        <dbReference type="ARBA" id="ARBA00023006"/>
    </source>
</evidence>
<feature type="domain" description="Autophagy-related protein 13 N-terminal" evidence="3">
    <location>
        <begin position="90"/>
        <end position="233"/>
    </location>
</feature>
<accession>A0A843UWL1</accession>
<feature type="compositionally biased region" description="Polar residues" evidence="2">
    <location>
        <begin position="422"/>
        <end position="433"/>
    </location>
</feature>
<organism evidence="4 5">
    <name type="scientific">Colocasia esculenta</name>
    <name type="common">Wild taro</name>
    <name type="synonym">Arum esculentum</name>
    <dbReference type="NCBI Taxonomy" id="4460"/>
    <lineage>
        <taxon>Eukaryota</taxon>
        <taxon>Viridiplantae</taxon>
        <taxon>Streptophyta</taxon>
        <taxon>Embryophyta</taxon>
        <taxon>Tracheophyta</taxon>
        <taxon>Spermatophyta</taxon>
        <taxon>Magnoliopsida</taxon>
        <taxon>Liliopsida</taxon>
        <taxon>Araceae</taxon>
        <taxon>Aroideae</taxon>
        <taxon>Colocasieae</taxon>
        <taxon>Colocasia</taxon>
    </lineage>
</organism>
<dbReference type="GO" id="GO:1990316">
    <property type="term" value="C:Atg1/ULK1 kinase complex"/>
    <property type="evidence" value="ECO:0007669"/>
    <property type="project" value="InterPro"/>
</dbReference>
<dbReference type="Pfam" id="PF10033">
    <property type="entry name" value="ATG13"/>
    <property type="match status" value="1"/>
</dbReference>
<dbReference type="OrthoDB" id="70161at2759"/>
<dbReference type="Gene3D" id="3.30.900.10">
    <property type="entry name" value="HORMA domain"/>
    <property type="match status" value="2"/>
</dbReference>
<dbReference type="PANTHER" id="PTHR13430">
    <property type="match status" value="1"/>
</dbReference>
<dbReference type="InterPro" id="IPR040182">
    <property type="entry name" value="ATG13"/>
</dbReference>
<keyword evidence="1" id="KW-0072">Autophagy</keyword>
<dbReference type="GO" id="GO:0000423">
    <property type="term" value="P:mitophagy"/>
    <property type="evidence" value="ECO:0007669"/>
    <property type="project" value="TreeGrafter"/>
</dbReference>
<evidence type="ECO:0000313" key="5">
    <source>
        <dbReference type="Proteomes" id="UP000652761"/>
    </source>
</evidence>
<dbReference type="InterPro" id="IPR018731">
    <property type="entry name" value="Atg13_N"/>
</dbReference>
<dbReference type="InterPro" id="IPR036570">
    <property type="entry name" value="HORMA_dom_sf"/>
</dbReference>
<name>A0A843UWL1_COLES</name>
<dbReference type="Proteomes" id="UP000652761">
    <property type="component" value="Unassembled WGS sequence"/>
</dbReference>